<gene>
    <name evidence="1" type="ORF">D3877_19925</name>
</gene>
<dbReference type="RefSeq" id="WP_119832394.1">
    <property type="nucleotide sequence ID" value="NZ_QYUL01000002.1"/>
</dbReference>
<reference evidence="1 2" key="1">
    <citation type="submission" date="2018-09" db="EMBL/GenBank/DDBJ databases">
        <authorList>
            <person name="Zhu H."/>
        </authorList>
    </citation>
    <scope>NUCLEOTIDE SEQUENCE [LARGE SCALE GENOMIC DNA]</scope>
    <source>
        <strain evidence="1 2">K2W22B-5</strain>
    </source>
</reference>
<evidence type="ECO:0000313" key="1">
    <source>
        <dbReference type="EMBL" id="RJF82312.1"/>
    </source>
</evidence>
<organism evidence="1 2">
    <name type="scientific">Azospirillum cavernae</name>
    <dbReference type="NCBI Taxonomy" id="2320860"/>
    <lineage>
        <taxon>Bacteria</taxon>
        <taxon>Pseudomonadati</taxon>
        <taxon>Pseudomonadota</taxon>
        <taxon>Alphaproteobacteria</taxon>
        <taxon>Rhodospirillales</taxon>
        <taxon>Azospirillaceae</taxon>
        <taxon>Azospirillum</taxon>
    </lineage>
</organism>
<dbReference type="AlphaFoldDB" id="A0A418VYS6"/>
<comment type="caution">
    <text evidence="1">The sequence shown here is derived from an EMBL/GenBank/DDBJ whole genome shotgun (WGS) entry which is preliminary data.</text>
</comment>
<keyword evidence="2" id="KW-1185">Reference proteome</keyword>
<proteinExistence type="predicted"/>
<evidence type="ECO:0000313" key="2">
    <source>
        <dbReference type="Proteomes" id="UP000283458"/>
    </source>
</evidence>
<sequence length="85" mass="9236">MTTTKDHPAIVAEASRQKRLVEIAAPINPQDHARKHRVSLMGASGIAEETYLAPTLDCALAVAELLLRGEEVPKNYFANLTDASH</sequence>
<dbReference type="Proteomes" id="UP000283458">
    <property type="component" value="Unassembled WGS sequence"/>
</dbReference>
<protein>
    <submittedName>
        <fullName evidence="1">Uncharacterized protein</fullName>
    </submittedName>
</protein>
<dbReference type="EMBL" id="QYUL01000002">
    <property type="protein sequence ID" value="RJF82312.1"/>
    <property type="molecule type" value="Genomic_DNA"/>
</dbReference>
<accession>A0A418VYS6</accession>
<name>A0A418VYS6_9PROT</name>